<comment type="caution">
    <text evidence="1">The sequence shown here is derived from an EMBL/GenBank/DDBJ whole genome shotgun (WGS) entry which is preliminary data.</text>
</comment>
<dbReference type="AlphaFoldDB" id="A0A6V8I6Z5"/>
<sequence>MTTLPLMPKATAVWLIEKTALSFTQIAEFCGMHPLEVQAIADGEVAQGIVGYDPVANHQLRQEEISRCEADPDARLKILPTNNPVKRRSKGARYTPVAKRHDRPDGIAFLLRNFPQLNDLQIVKLLGTTKDTIAKVRDKQHWNTPNIKPRDPVTIGLCSQMDLNAAVNAATTRLEREGLEIPQPPPMDVMEHEKSGE</sequence>
<dbReference type="RefSeq" id="WP_202205669.1">
    <property type="nucleotide sequence ID" value="NZ_BLJP01000001.1"/>
</dbReference>
<organism evidence="1 2">
    <name type="scientific">Acetobacter persici</name>
    <dbReference type="NCBI Taxonomy" id="1076596"/>
    <lineage>
        <taxon>Bacteria</taxon>
        <taxon>Pseudomonadati</taxon>
        <taxon>Pseudomonadota</taxon>
        <taxon>Alphaproteobacteria</taxon>
        <taxon>Acetobacterales</taxon>
        <taxon>Acetobacteraceae</taxon>
        <taxon>Acetobacter</taxon>
    </lineage>
</organism>
<dbReference type="Proteomes" id="UP000548726">
    <property type="component" value="Unassembled WGS sequence"/>
</dbReference>
<dbReference type="InterPro" id="IPR010421">
    <property type="entry name" value="TrcR"/>
</dbReference>
<accession>A0A6V8I6Z5</accession>
<evidence type="ECO:0000313" key="1">
    <source>
        <dbReference type="EMBL" id="GFE92376.1"/>
    </source>
</evidence>
<protein>
    <recommendedName>
        <fullName evidence="3">Cytoplasmic protein</fullName>
    </recommendedName>
</protein>
<name>A0A6V8I6Z5_9PROT</name>
<dbReference type="EMBL" id="BLJP01000001">
    <property type="protein sequence ID" value="GFE92376.1"/>
    <property type="molecule type" value="Genomic_DNA"/>
</dbReference>
<proteinExistence type="predicted"/>
<evidence type="ECO:0000313" key="2">
    <source>
        <dbReference type="Proteomes" id="UP000548726"/>
    </source>
</evidence>
<dbReference type="Pfam" id="PF06242">
    <property type="entry name" value="TrcR"/>
    <property type="match status" value="1"/>
</dbReference>
<keyword evidence="2" id="KW-1185">Reference proteome</keyword>
<evidence type="ECO:0008006" key="3">
    <source>
        <dbReference type="Google" id="ProtNLM"/>
    </source>
</evidence>
<gene>
    <name evidence="1" type="ORF">DmAi_04350</name>
</gene>
<reference evidence="1 2" key="1">
    <citation type="journal article" date="2020" name="Cell Rep.">
        <title>Local necrotic cells trigger systemic immune activation via gut microbiome dysbiosis in Drosophila.</title>
        <authorList>
            <person name="Kosakamoto H."/>
            <person name="Yamauchi T."/>
            <person name="Akuzawa-Tokita Y."/>
            <person name="Nishimura K."/>
            <person name="Soga T."/>
            <person name="Murakami T."/>
            <person name="Mori H."/>
            <person name="Yamamoto K."/>
            <person name="Miyazaki R."/>
            <person name="Koto A."/>
            <person name="Miura M."/>
            <person name="Obata F."/>
        </authorList>
    </citation>
    <scope>NUCLEOTIDE SEQUENCE [LARGE SCALE GENOMIC DNA]</scope>
    <source>
        <strain evidence="1 2">Ai</strain>
    </source>
</reference>